<dbReference type="InterPro" id="IPR051235">
    <property type="entry name" value="CEP152/SHC-Transforming"/>
</dbReference>
<feature type="coiled-coil region" evidence="1">
    <location>
        <begin position="569"/>
        <end position="680"/>
    </location>
</feature>
<feature type="non-terminal residue" evidence="4">
    <location>
        <position position="1759"/>
    </location>
</feature>
<evidence type="ECO:0000313" key="4">
    <source>
        <dbReference type="EMBL" id="NXB11737.1"/>
    </source>
</evidence>
<feature type="non-terminal residue" evidence="4">
    <location>
        <position position="1"/>
    </location>
</feature>
<evidence type="ECO:0000313" key="5">
    <source>
        <dbReference type="Proteomes" id="UP000517678"/>
    </source>
</evidence>
<dbReference type="Proteomes" id="UP000517678">
    <property type="component" value="Unassembled WGS sequence"/>
</dbReference>
<feature type="region of interest" description="Disordered" evidence="2">
    <location>
        <begin position="1719"/>
        <end position="1759"/>
    </location>
</feature>
<dbReference type="InterPro" id="IPR057659">
    <property type="entry name" value="CEP152_CC"/>
</dbReference>
<feature type="region of interest" description="Disordered" evidence="2">
    <location>
        <begin position="1599"/>
        <end position="1621"/>
    </location>
</feature>
<feature type="coiled-coil region" evidence="1">
    <location>
        <begin position="327"/>
        <end position="513"/>
    </location>
</feature>
<proteinExistence type="predicted"/>
<dbReference type="EMBL" id="VZTF01009088">
    <property type="protein sequence ID" value="NXB11737.1"/>
    <property type="molecule type" value="Genomic_DNA"/>
</dbReference>
<dbReference type="GO" id="GO:0007099">
    <property type="term" value="P:centriole replication"/>
    <property type="evidence" value="ECO:0007669"/>
    <property type="project" value="TreeGrafter"/>
</dbReference>
<feature type="coiled-coil region" evidence="1">
    <location>
        <begin position="264"/>
        <end position="298"/>
    </location>
</feature>
<protein>
    <submittedName>
        <fullName evidence="4">CE152 protein</fullName>
    </submittedName>
</protein>
<accession>A0A7K8B9X4</accession>
<dbReference type="InterPro" id="IPR057664">
    <property type="entry name" value="CEP152_PLK4_bind"/>
</dbReference>
<dbReference type="PANTHER" id="PTHR10337:SF6">
    <property type="entry name" value="CENTROSOMAL PROTEIN OF 152 KDA"/>
    <property type="match status" value="1"/>
</dbReference>
<reference evidence="4 5" key="1">
    <citation type="submission" date="2019-09" db="EMBL/GenBank/DDBJ databases">
        <title>Bird 10,000 Genomes (B10K) Project - Family phase.</title>
        <authorList>
            <person name="Zhang G."/>
        </authorList>
    </citation>
    <scope>NUCLEOTIDE SEQUENCE [LARGE SCALE GENOMIC DNA]</scope>
    <source>
        <strain evidence="4">B10K-DU-029-38</strain>
        <tissue evidence="4">Muscle</tissue>
    </source>
</reference>
<feature type="region of interest" description="Disordered" evidence="2">
    <location>
        <begin position="1308"/>
        <end position="1335"/>
    </location>
</feature>
<feature type="compositionally biased region" description="Polar residues" evidence="2">
    <location>
        <begin position="1532"/>
        <end position="1541"/>
    </location>
</feature>
<feature type="compositionally biased region" description="Basic and acidic residues" evidence="2">
    <location>
        <begin position="1639"/>
        <end position="1654"/>
    </location>
</feature>
<keyword evidence="5" id="KW-1185">Reference proteome</keyword>
<feature type="compositionally biased region" description="Basic and acidic residues" evidence="2">
    <location>
        <begin position="1308"/>
        <end position="1317"/>
    </location>
</feature>
<dbReference type="Pfam" id="PF25770">
    <property type="entry name" value="CC_CEP63-bind_CEP152"/>
    <property type="match status" value="1"/>
</dbReference>
<dbReference type="PANTHER" id="PTHR10337">
    <property type="entry name" value="SHC TRANSFORMING PROTEIN"/>
    <property type="match status" value="1"/>
</dbReference>
<feature type="region of interest" description="Disordered" evidence="2">
    <location>
        <begin position="1532"/>
        <end position="1562"/>
    </location>
</feature>
<feature type="region of interest" description="Disordered" evidence="2">
    <location>
        <begin position="1"/>
        <end position="74"/>
    </location>
</feature>
<feature type="compositionally biased region" description="Basic and acidic residues" evidence="2">
    <location>
        <begin position="62"/>
        <end position="74"/>
    </location>
</feature>
<dbReference type="Pfam" id="PF25769">
    <property type="entry name" value="PLK4_bind_CEP152"/>
    <property type="match status" value="1"/>
</dbReference>
<feature type="coiled-coil region" evidence="1">
    <location>
        <begin position="891"/>
        <end position="925"/>
    </location>
</feature>
<dbReference type="GO" id="GO:0005813">
    <property type="term" value="C:centrosome"/>
    <property type="evidence" value="ECO:0007669"/>
    <property type="project" value="TreeGrafter"/>
</dbReference>
<evidence type="ECO:0000256" key="1">
    <source>
        <dbReference type="SAM" id="Coils"/>
    </source>
</evidence>
<feature type="coiled-coil region" evidence="1">
    <location>
        <begin position="723"/>
        <end position="812"/>
    </location>
</feature>
<evidence type="ECO:0000256" key="2">
    <source>
        <dbReference type="SAM" id="MobiDB-lite"/>
    </source>
</evidence>
<sequence length="1759" mass="202992">MSLDFDSGALQTQHEDEDYDQEDYAREQELQQLLTDLPHDMLEDSGDQLSSYSDCSIQETEEQSHEPGKHDGRWNDHPLISDPPNGYEQGQNLYPEQFLCDQQTDHVEKHGNNWNGLHNDEEKEHLYDVKDDYCGQNGQDDPDDVYLGRDGFNSPSCYQENNVYHLPENFRPYTNGQKPEFNNQQNKIINFSDDPKEHLKQFVASDVVTGQSPESYKVTYKPYQNGIHQNIPGIREGNRRNEVFEDLQHEFLGNDENSSENMQILQLQVLNKARERQLEELNEKLEKSAQQIRYLNHQLSMVKDEKDGLALSLHESQKLYQNGKEREMHLEGQIKALETQIQTLTTNEEQILKQSKVAEVAMESMQKQLLELQRSDALQRAREQHEAIVSALKQKYEQQVLSLEQKLDTTKSALREQKELCKNLGEHVKQLEKLLEETKCEKTEIINRLTRSLEESQKQCANLLQTGSMQETNQLRFQLQQAQSAQMISNNMNKALQEELMELKEEIALYESAAKLGVFLNDAGGERHMSLGDSYVDLGIKKITGKKPRFCSAIQNRDMDKELSKDEIIVELKAELERLLSSNKMKRNQITQLQNSLKDCQKTLEEYKQLKAEKASKASKDSEPVTNLKDASDNLKEEVLSLKKANEVLLQEVEAHASTIEELKENEEKLKSLNQDLCCQMRKMVEDFDHDKQEAIDRCERTYQQHHEDTKAHFEKELMERFAAEKQRLVQTSEETISQLKANIEELNKEMTAVKECYIGVCQEKDTLETTLRQKFQQEQQLKEEKLKKQLLEEKEVSLKLLRTELEEEHIRSMIAAKKQWLEEKEQQVREEVALAKVHWEKEEKESKEQVFAKLEREWQSRLEEMRRTVVECNDCSCQTDQVTVVDEVSTKELEGTVEDQRLQIQKALKENTASEEALKEFELELENKHCKNLASQVTNNCSVCLESVELLCPIKSPKKKKLALVLSAAEEKWKKEYETTERCGPRGKELEEKIISLRRELELKKEEIPATVKAELAKARAQWNKEKQEDILQIQEQNERDYRSFLDDHRNRIKEVLATAKEDLAKQKNDLSIQKEAEIKMLLDQKQREWEAQEAKRLQDEINRYEAKTLVELEYLLSEIHEELVKCTHSNHSWKDKCFDSHIQLTSEGTDKLKACLRKAYRTTVCTILEKKEREWKEKYEELVINANKESYPYPQHGAGNTGDVARPPVCNAGHQEEAQRRFRRQRPLQEAGTDEERDLGSQEDLCCKHCCQELEKREPVCQDFKKELEMARKHLQLAVKEHEAKSEQIQENEKVLGALIAENSEMKTKLKDQESPPRSLSRGGISKPCASSDSVKGLEEMRAHYIKALSKIKCKSMPLLTCSSVFVGDMLCYIRESKERAAEMIKVEVLRERQETARKMRKYYLTCLQQLLTDNGKHEGAEKKIMDAASKLATMAKGLETPLRHIPQHRSSRSALHLNSDRGAECSKSDCVLRTRSHHMEGKSCSESSTEKATDKVVQNRVPRDLRQQFDATQTKTQHVLRETVTSDIQNRNNSQNLDGASRGVPPECYPNEDGRREKYGPVVNVDKRPLCAGSSDDAPPCAGQVTLQNMQVPSVTNGHTSSGPTHHMLKSKNGRTGLKEDKFIQSCGKWKTKSKRTQEFDFKDTPERDEGSSSEWSSGNRSLHLDCVEMPLLYPQQKANTNVQAQTMYCEEYPHIRSFSPADENVTSWRDISSGSGKILSTKSSTKVYSRDQQINPEHTSFLDSDKSNSAVPRLN</sequence>
<feature type="domain" description="CEP152 CEP63 binding coiled coil" evidence="3">
    <location>
        <begin position="1340"/>
        <end position="1404"/>
    </location>
</feature>
<feature type="region of interest" description="Disordered" evidence="2">
    <location>
        <begin position="1638"/>
        <end position="1663"/>
    </location>
</feature>
<evidence type="ECO:0000259" key="3">
    <source>
        <dbReference type="Pfam" id="PF25770"/>
    </source>
</evidence>
<feature type="coiled-coil region" evidence="1">
    <location>
        <begin position="1263"/>
        <end position="1294"/>
    </location>
</feature>
<gene>
    <name evidence="4" type="primary">Cep152</name>
    <name evidence="4" type="ORF">CNELOR_R06396</name>
</gene>
<comment type="caution">
    <text evidence="4">The sequence shown here is derived from an EMBL/GenBank/DDBJ whole genome shotgun (WGS) entry which is preliminary data.</text>
</comment>
<feature type="compositionally biased region" description="Polar residues" evidence="2">
    <location>
        <begin position="47"/>
        <end position="58"/>
    </location>
</feature>
<name>A0A7K8B9X4_9CORV</name>
<keyword evidence="1" id="KW-0175">Coiled coil</keyword>
<feature type="coiled-coil region" evidence="1">
    <location>
        <begin position="1051"/>
        <end position="1109"/>
    </location>
</feature>
<feature type="region of interest" description="Disordered" evidence="2">
    <location>
        <begin position="1216"/>
        <end position="1238"/>
    </location>
</feature>
<organism evidence="4 5">
    <name type="scientific">Cnemophilus loriae</name>
    <name type="common">Loria's bird-of-paradise</name>
    <dbReference type="NCBI Taxonomy" id="254448"/>
    <lineage>
        <taxon>Eukaryota</taxon>
        <taxon>Metazoa</taxon>
        <taxon>Chordata</taxon>
        <taxon>Craniata</taxon>
        <taxon>Vertebrata</taxon>
        <taxon>Euteleostomi</taxon>
        <taxon>Archelosauria</taxon>
        <taxon>Archosauria</taxon>
        <taxon>Dinosauria</taxon>
        <taxon>Saurischia</taxon>
        <taxon>Theropoda</taxon>
        <taxon>Coelurosauria</taxon>
        <taxon>Aves</taxon>
        <taxon>Neognathae</taxon>
        <taxon>Neoaves</taxon>
        <taxon>Telluraves</taxon>
        <taxon>Australaves</taxon>
        <taxon>Passeriformes</taxon>
        <taxon>Corvoidea</taxon>
        <taxon>Corvidae</taxon>
        <taxon>Cnemophilus</taxon>
    </lineage>
</organism>